<dbReference type="AlphaFoldDB" id="A0A7S1INX5"/>
<dbReference type="Pfam" id="PF01650">
    <property type="entry name" value="Peptidase_C13"/>
    <property type="match status" value="1"/>
</dbReference>
<evidence type="ECO:0008006" key="8">
    <source>
        <dbReference type="Google" id="ProtNLM"/>
    </source>
</evidence>
<dbReference type="GO" id="GO:0016255">
    <property type="term" value="P:attachment of GPI anchor to protein"/>
    <property type="evidence" value="ECO:0007669"/>
    <property type="project" value="InterPro"/>
</dbReference>
<dbReference type="PANTHER" id="PTHR48067:SF1">
    <property type="entry name" value="GPI-ANCHOR TRANSAMIDASE"/>
    <property type="match status" value="1"/>
</dbReference>
<comment type="similarity">
    <text evidence="2">Belongs to the peptidase C13 family.</text>
</comment>
<protein>
    <recommendedName>
        <fullName evidence="8">GPI-anchor transamidase</fullName>
    </recommendedName>
</protein>
<proteinExistence type="inferred from homology"/>
<feature type="region of interest" description="Disordered" evidence="6">
    <location>
        <begin position="453"/>
        <end position="475"/>
    </location>
</feature>
<comment type="pathway">
    <text evidence="1">Glycolipid biosynthesis; glycosylphosphatidylinositol-anchor biosynthesis.</text>
</comment>
<evidence type="ECO:0000256" key="6">
    <source>
        <dbReference type="SAM" id="MobiDB-lite"/>
    </source>
</evidence>
<dbReference type="EMBL" id="HBGA01078375">
    <property type="protein sequence ID" value="CAD9018141.1"/>
    <property type="molecule type" value="Transcribed_RNA"/>
</dbReference>
<sequence length="475" mass="53782">MSGAVRVCPMAHGQQYCRNHAFVSSILSRPPVQWLWGVFLASICLLPGGRAHPPDEYLLRNFYAESPHTNNWAVIASTSKYWFNYRHSANALSVYHSVKRLGLPDERILLLLSDDMACNARNIYPAQIFNSPNGRINLYGSHVEVDYRGTDVTVENFLRLMTGRHDPNVPMSKRLLSNAGSNILFYLTGHGGDEFLKFSDVEEINSQDLADAFEQMHQKRRYREIFFIADTCEAATLQNAFYSPNIIAIGSSRKGENSYSLVLDSHIGVHVIDRFTYFLLDFLERLNQTSNAKLQDLFRSFNPQQVMSVPTHRADLYPHPLSRVRVMDFFSEQIPLYFTPPVQPFFDLPAAAPGPPDPSPGSTEATLYEARRLKQHTLPPGPLAVQLPAPLQLHWPLALGALSILFSAVVFSWFCVDRPPPPPPSPEEVEAMKREQQKQVDELVAEFKRKAKERRKNYDSDLDLSGDSSDEDISE</sequence>
<dbReference type="PIRSF" id="PIRSF019663">
    <property type="entry name" value="Legumain"/>
    <property type="match status" value="1"/>
</dbReference>
<evidence type="ECO:0000256" key="2">
    <source>
        <dbReference type="ARBA" id="ARBA00009941"/>
    </source>
</evidence>
<dbReference type="PANTHER" id="PTHR48067">
    <property type="entry name" value="GPI-ANCHOR TRANSAMIDASE"/>
    <property type="match status" value="1"/>
</dbReference>
<keyword evidence="4" id="KW-0732">Signal</keyword>
<dbReference type="PIRSF" id="PIRSF500138">
    <property type="entry name" value="GPI8"/>
    <property type="match status" value="1"/>
</dbReference>
<name>A0A7S1INX5_9EUGL</name>
<accession>A0A7S1INX5</accession>
<dbReference type="GO" id="GO:0003923">
    <property type="term" value="F:GPI-anchor transamidase activity"/>
    <property type="evidence" value="ECO:0007669"/>
    <property type="project" value="InterPro"/>
</dbReference>
<dbReference type="FunFam" id="3.40.50.1460:FF:000021">
    <property type="entry name" value="GPI-anchor transamidase"/>
    <property type="match status" value="1"/>
</dbReference>
<dbReference type="GO" id="GO:0006506">
    <property type="term" value="P:GPI anchor biosynthetic process"/>
    <property type="evidence" value="ECO:0007669"/>
    <property type="project" value="UniProtKB-UniPathway"/>
</dbReference>
<evidence type="ECO:0000256" key="1">
    <source>
        <dbReference type="ARBA" id="ARBA00004687"/>
    </source>
</evidence>
<evidence type="ECO:0000256" key="5">
    <source>
        <dbReference type="PIRSR" id="PIRSR019663-1"/>
    </source>
</evidence>
<feature type="compositionally biased region" description="Acidic residues" evidence="6">
    <location>
        <begin position="460"/>
        <end position="475"/>
    </location>
</feature>
<gene>
    <name evidence="7" type="ORF">EGYM00392_LOCUS29251</name>
</gene>
<dbReference type="Gene3D" id="3.40.50.1460">
    <property type="match status" value="1"/>
</dbReference>
<keyword evidence="3" id="KW-0337">GPI-anchor biosynthesis</keyword>
<dbReference type="GO" id="GO:0006508">
    <property type="term" value="P:proteolysis"/>
    <property type="evidence" value="ECO:0007669"/>
    <property type="project" value="InterPro"/>
</dbReference>
<dbReference type="UniPathway" id="UPA00196"/>
<organism evidence="7">
    <name type="scientific">Eutreptiella gymnastica</name>
    <dbReference type="NCBI Taxonomy" id="73025"/>
    <lineage>
        <taxon>Eukaryota</taxon>
        <taxon>Discoba</taxon>
        <taxon>Euglenozoa</taxon>
        <taxon>Euglenida</taxon>
        <taxon>Spirocuta</taxon>
        <taxon>Euglenophyceae</taxon>
        <taxon>Eutreptiales</taxon>
        <taxon>Eutreptiaceae</taxon>
        <taxon>Eutreptiella</taxon>
    </lineage>
</organism>
<evidence type="ECO:0000313" key="7">
    <source>
        <dbReference type="EMBL" id="CAD9018141.1"/>
    </source>
</evidence>
<evidence type="ECO:0000256" key="4">
    <source>
        <dbReference type="ARBA" id="ARBA00022729"/>
    </source>
</evidence>
<dbReference type="InterPro" id="IPR001096">
    <property type="entry name" value="Peptidase_C13"/>
</dbReference>
<evidence type="ECO:0000256" key="3">
    <source>
        <dbReference type="ARBA" id="ARBA00022502"/>
    </source>
</evidence>
<dbReference type="GO" id="GO:0042765">
    <property type="term" value="C:GPI-anchor transamidase complex"/>
    <property type="evidence" value="ECO:0007669"/>
    <property type="project" value="InterPro"/>
</dbReference>
<feature type="active site" description="Nucleophile" evidence="5">
    <location>
        <position position="232"/>
    </location>
</feature>
<dbReference type="InterPro" id="IPR028361">
    <property type="entry name" value="GPI_transamidase"/>
</dbReference>
<feature type="active site" evidence="5">
    <location>
        <position position="190"/>
    </location>
</feature>
<reference evidence="7" key="1">
    <citation type="submission" date="2021-01" db="EMBL/GenBank/DDBJ databases">
        <authorList>
            <person name="Corre E."/>
            <person name="Pelletier E."/>
            <person name="Niang G."/>
            <person name="Scheremetjew M."/>
            <person name="Finn R."/>
            <person name="Kale V."/>
            <person name="Holt S."/>
            <person name="Cochrane G."/>
            <person name="Meng A."/>
            <person name="Brown T."/>
            <person name="Cohen L."/>
        </authorList>
    </citation>
    <scope>NUCLEOTIDE SEQUENCE</scope>
    <source>
        <strain evidence="7">NIES-381</strain>
    </source>
</reference>
<dbReference type="PRINTS" id="PR00776">
    <property type="entry name" value="HEMOGLOBNASE"/>
</dbReference>